<organism evidence="2 3">
    <name type="scientific">Pararhizobium mangrovi</name>
    <dbReference type="NCBI Taxonomy" id="2590452"/>
    <lineage>
        <taxon>Bacteria</taxon>
        <taxon>Pseudomonadati</taxon>
        <taxon>Pseudomonadota</taxon>
        <taxon>Alphaproteobacteria</taxon>
        <taxon>Hyphomicrobiales</taxon>
        <taxon>Rhizobiaceae</taxon>
        <taxon>Rhizobium/Agrobacterium group</taxon>
        <taxon>Pararhizobium</taxon>
    </lineage>
</organism>
<dbReference type="Proteomes" id="UP000320314">
    <property type="component" value="Unassembled WGS sequence"/>
</dbReference>
<keyword evidence="1" id="KW-0472">Membrane</keyword>
<evidence type="ECO:0000313" key="3">
    <source>
        <dbReference type="Proteomes" id="UP000320314"/>
    </source>
</evidence>
<evidence type="ECO:0000256" key="1">
    <source>
        <dbReference type="SAM" id="Phobius"/>
    </source>
</evidence>
<keyword evidence="1" id="KW-0812">Transmembrane</keyword>
<dbReference type="EMBL" id="VHLH01000010">
    <property type="protein sequence ID" value="TPW29614.1"/>
    <property type="molecule type" value="Genomic_DNA"/>
</dbReference>
<feature type="transmembrane region" description="Helical" evidence="1">
    <location>
        <begin position="44"/>
        <end position="68"/>
    </location>
</feature>
<proteinExistence type="predicted"/>
<accession>A0A506U961</accession>
<name>A0A506U961_9HYPH</name>
<reference evidence="2 3" key="1">
    <citation type="submission" date="2019-06" db="EMBL/GenBank/DDBJ databases">
        <authorList>
            <person name="Li M."/>
        </authorList>
    </citation>
    <scope>NUCLEOTIDE SEQUENCE [LARGE SCALE GENOMIC DNA]</scope>
    <source>
        <strain evidence="2 3">BGMRC6574</strain>
    </source>
</reference>
<comment type="caution">
    <text evidence="2">The sequence shown here is derived from an EMBL/GenBank/DDBJ whole genome shotgun (WGS) entry which is preliminary data.</text>
</comment>
<dbReference type="RefSeq" id="WP_141166357.1">
    <property type="nucleotide sequence ID" value="NZ_VHLH01000010.1"/>
</dbReference>
<feature type="transmembrane region" description="Helical" evidence="1">
    <location>
        <begin position="12"/>
        <end position="32"/>
    </location>
</feature>
<keyword evidence="1" id="KW-1133">Transmembrane helix</keyword>
<evidence type="ECO:0000313" key="2">
    <source>
        <dbReference type="EMBL" id="TPW29614.1"/>
    </source>
</evidence>
<feature type="transmembrane region" description="Helical" evidence="1">
    <location>
        <begin position="124"/>
        <end position="147"/>
    </location>
</feature>
<protein>
    <submittedName>
        <fullName evidence="2">Uncharacterized protein</fullName>
    </submittedName>
</protein>
<gene>
    <name evidence="2" type="ORF">FJU11_07185</name>
</gene>
<feature type="transmembrane region" description="Helical" evidence="1">
    <location>
        <begin position="154"/>
        <end position="175"/>
    </location>
</feature>
<dbReference type="AlphaFoldDB" id="A0A506U961"/>
<keyword evidence="3" id="KW-1185">Reference proteome</keyword>
<sequence length="286" mass="30369">MNLPVSKVWLVRLGTLIGLAGIVFVGFKLYAYSSHIQTEHLRPGTYVAIAVLAIVYALADTLLAAAWLNLLRHLDLTVGVRWSFWAYATSQLAKYVPGNVFQFAGRQVIGVGAGLPNRPLGKSILYELALLCFAACHFAPLIAPLFLPALGISPAIAVFIALAAISATAIARVLSPFAARAFLLYLGFLFVSGALFALVAGFTGLDIASFSPFLVAVSAYVAAWMIGLVTPGAPAGLGVREAVLIFLLPDFGTEASIVVAVLLSRIVTVLGDTFFYLSGHFIRPRS</sequence>
<feature type="transmembrane region" description="Helical" evidence="1">
    <location>
        <begin position="213"/>
        <end position="235"/>
    </location>
</feature>
<feature type="transmembrane region" description="Helical" evidence="1">
    <location>
        <begin position="181"/>
        <end position="201"/>
    </location>
</feature>
<dbReference type="OrthoDB" id="2542372at2"/>